<organism evidence="1 2">
    <name type="scientific">Candidatus Ozemobacter sibiricus</name>
    <dbReference type="NCBI Taxonomy" id="2268124"/>
    <lineage>
        <taxon>Bacteria</taxon>
        <taxon>Candidatus Ozemobacteria</taxon>
        <taxon>Candidatus Ozemobacterales</taxon>
        <taxon>Candidatus Ozemobacteraceae</taxon>
        <taxon>Candidatus Ozemobacter</taxon>
    </lineage>
</organism>
<protein>
    <submittedName>
        <fullName evidence="1">Uncharacterized protein</fullName>
    </submittedName>
</protein>
<accession>A0A367ZJ78</accession>
<proteinExistence type="predicted"/>
<evidence type="ECO:0000313" key="1">
    <source>
        <dbReference type="EMBL" id="RCK77789.1"/>
    </source>
</evidence>
<sequence>MNGRQIHSEIRRFRFGLGVLVFPILLMNLWSPSPAAGAVPIDVVMGRAGKGIVATLHRACAILSQIGGQTFSAAVASTAFAPGNRKVRVTITGVILVPGRYVRGRVLASLNQDCPLPSRPECQGLFRLELPANAAQADARTSYRVPFRLDLAVDVEATLKVLTMMGLGFGLKQVDLFPDEAFLRQLNHLPASNLHTVLGRFFPSFVSFLEKRTVSRAVDEILADGRLTGTRALQGLGLDELVGFGINFGLGLAQMAATTWVKEAVALGAGSAALAMPGMAPIAVGAILQVVAVKATGMLIDIGKEQFQAGIYRDRFAKIEAFFMGTWSPGEHHIPWLIDTVTAEAKKDRFDTIQKLILYLRAQAPARRGWWNPLHPKLRAPLAFRAQQEGSWLAERYLAMWDLLFAR</sequence>
<gene>
    <name evidence="1" type="ORF">OZSIB_2847</name>
</gene>
<evidence type="ECO:0000313" key="2">
    <source>
        <dbReference type="Proteomes" id="UP000252355"/>
    </source>
</evidence>
<name>A0A367ZJ78_9BACT</name>
<dbReference type="Proteomes" id="UP000252355">
    <property type="component" value="Unassembled WGS sequence"/>
</dbReference>
<reference evidence="1 2" key="1">
    <citation type="submission" date="2018-05" db="EMBL/GenBank/DDBJ databases">
        <title>A metagenomic window into the 2 km-deep terrestrial subsurface aquifer revealed taxonomically and functionally diverse microbial community comprising novel uncultured bacterial lineages.</title>
        <authorList>
            <person name="Kadnikov V.V."/>
            <person name="Mardanov A.V."/>
            <person name="Beletsky A.V."/>
            <person name="Banks D."/>
            <person name="Pimenov N.V."/>
            <person name="Frank Y.A."/>
            <person name="Karnachuk O.V."/>
            <person name="Ravin N.V."/>
        </authorList>
    </citation>
    <scope>NUCLEOTIDE SEQUENCE [LARGE SCALE GENOMIC DNA]</scope>
    <source>
        <strain evidence="1">BY5</strain>
    </source>
</reference>
<comment type="caution">
    <text evidence="1">The sequence shown here is derived from an EMBL/GenBank/DDBJ whole genome shotgun (WGS) entry which is preliminary data.</text>
</comment>
<dbReference type="EMBL" id="QOQW01000033">
    <property type="protein sequence ID" value="RCK77789.1"/>
    <property type="molecule type" value="Genomic_DNA"/>
</dbReference>
<dbReference type="AlphaFoldDB" id="A0A367ZJ78"/>